<feature type="region of interest" description="Disordered" evidence="1">
    <location>
        <begin position="148"/>
        <end position="201"/>
    </location>
</feature>
<name>A0ABD2K8M1_9BILA</name>
<sequence>MSSRGTNLGADEMLAFAKAVEKRHETLFNTASGPAFRKMIDNCWIEVAEECAELGHLRFKDKTVKQLRGDIWQKKKEAALKKYDFSQATGTGATKFEEWELVILRICKTTKQADGLPVADTGEEPTELQKKAFGGDEETNLEIEVLSGTQRQQHQQATPSANTKSARIRPAAFPVSRSETPYSVRSASSVGGKRKFDESDLEQQQQEKMRLQIETMKTDIEMKKLLIYEKKTALGLPATIDCEGIVVANEPLQRRKMMHSQLFGVGTSTACGTTQSCVDSESGTFDAPYLAPFD</sequence>
<accession>A0ABD2K8M1</accession>
<evidence type="ECO:0008006" key="4">
    <source>
        <dbReference type="Google" id="ProtNLM"/>
    </source>
</evidence>
<organism evidence="2 3">
    <name type="scientific">Heterodera trifolii</name>
    <dbReference type="NCBI Taxonomy" id="157864"/>
    <lineage>
        <taxon>Eukaryota</taxon>
        <taxon>Metazoa</taxon>
        <taxon>Ecdysozoa</taxon>
        <taxon>Nematoda</taxon>
        <taxon>Chromadorea</taxon>
        <taxon>Rhabditida</taxon>
        <taxon>Tylenchina</taxon>
        <taxon>Tylenchomorpha</taxon>
        <taxon>Tylenchoidea</taxon>
        <taxon>Heteroderidae</taxon>
        <taxon>Heteroderinae</taxon>
        <taxon>Heterodera</taxon>
    </lineage>
</organism>
<evidence type="ECO:0000256" key="1">
    <source>
        <dbReference type="SAM" id="MobiDB-lite"/>
    </source>
</evidence>
<comment type="caution">
    <text evidence="2">The sequence shown here is derived from an EMBL/GenBank/DDBJ whole genome shotgun (WGS) entry which is preliminary data.</text>
</comment>
<dbReference type="Proteomes" id="UP001620626">
    <property type="component" value="Unassembled WGS sequence"/>
</dbReference>
<dbReference type="AlphaFoldDB" id="A0ABD2K8M1"/>
<feature type="compositionally biased region" description="Polar residues" evidence="1">
    <location>
        <begin position="177"/>
        <end position="189"/>
    </location>
</feature>
<evidence type="ECO:0000313" key="3">
    <source>
        <dbReference type="Proteomes" id="UP001620626"/>
    </source>
</evidence>
<proteinExistence type="predicted"/>
<gene>
    <name evidence="2" type="ORF">niasHT_028205</name>
</gene>
<feature type="compositionally biased region" description="Polar residues" evidence="1">
    <location>
        <begin position="148"/>
        <end position="165"/>
    </location>
</feature>
<dbReference type="EMBL" id="JBICBT010000814">
    <property type="protein sequence ID" value="KAL3099258.1"/>
    <property type="molecule type" value="Genomic_DNA"/>
</dbReference>
<reference evidence="2 3" key="1">
    <citation type="submission" date="2024-10" db="EMBL/GenBank/DDBJ databases">
        <authorList>
            <person name="Kim D."/>
        </authorList>
    </citation>
    <scope>NUCLEOTIDE SEQUENCE [LARGE SCALE GENOMIC DNA]</scope>
    <source>
        <strain evidence="2">BH-2024</strain>
    </source>
</reference>
<protein>
    <recommendedName>
        <fullName evidence="4">Regulatory protein zeste</fullName>
    </recommendedName>
</protein>
<keyword evidence="3" id="KW-1185">Reference proteome</keyword>
<evidence type="ECO:0000313" key="2">
    <source>
        <dbReference type="EMBL" id="KAL3099258.1"/>
    </source>
</evidence>